<dbReference type="InterPro" id="IPR008271">
    <property type="entry name" value="Ser/Thr_kinase_AS"/>
</dbReference>
<keyword evidence="4" id="KW-0547">Nucleotide-binding</keyword>
<evidence type="ECO:0000313" key="11">
    <source>
        <dbReference type="EMBL" id="KGG51967.1"/>
    </source>
</evidence>
<dbReference type="PANTHER" id="PTHR24343:SF324">
    <property type="entry name" value="SERINE_THREONINE-PROTEIN KINASE PRR1"/>
    <property type="match status" value="1"/>
</dbReference>
<evidence type="ECO:0000256" key="1">
    <source>
        <dbReference type="ARBA" id="ARBA00012513"/>
    </source>
</evidence>
<dbReference type="InterPro" id="IPR000719">
    <property type="entry name" value="Prot_kinase_dom"/>
</dbReference>
<dbReference type="EC" id="2.7.11.1" evidence="1"/>
<dbReference type="VEuPathDB" id="MicrosporidiaDB:DI09_232p10"/>
<reference evidence="11 12" key="1">
    <citation type="submission" date="2014-04" db="EMBL/GenBank/DDBJ databases">
        <title>A new species of microsporidia sheds light on the evolution of extreme parasitism.</title>
        <authorList>
            <person name="Haag K.L."/>
            <person name="James T.Y."/>
            <person name="Larsson R."/>
            <person name="Schaer T.M."/>
            <person name="Refardt D."/>
            <person name="Pombert J.-F."/>
            <person name="Ebert D."/>
        </authorList>
    </citation>
    <scope>NUCLEOTIDE SEQUENCE [LARGE SCALE GENOMIC DNA]</scope>
    <source>
        <strain evidence="11 12">UGP3</strain>
        <tissue evidence="11">Spores</tissue>
    </source>
</reference>
<feature type="domain" description="Protein kinase" evidence="10">
    <location>
        <begin position="154"/>
        <end position="486"/>
    </location>
</feature>
<dbReference type="Pfam" id="PF00069">
    <property type="entry name" value="Pkinase"/>
    <property type="match status" value="2"/>
</dbReference>
<name>A0A098VSL0_9MICR</name>
<dbReference type="Gene3D" id="1.10.510.10">
    <property type="entry name" value="Transferase(Phosphotransferase) domain 1"/>
    <property type="match status" value="2"/>
</dbReference>
<evidence type="ECO:0000256" key="9">
    <source>
        <dbReference type="SAM" id="MobiDB-lite"/>
    </source>
</evidence>
<dbReference type="OrthoDB" id="4062651at2759"/>
<keyword evidence="5" id="KW-0418">Kinase</keyword>
<dbReference type="GO" id="GO:0004674">
    <property type="term" value="F:protein serine/threonine kinase activity"/>
    <property type="evidence" value="ECO:0007669"/>
    <property type="project" value="UniProtKB-KW"/>
</dbReference>
<dbReference type="GO" id="GO:0005938">
    <property type="term" value="C:cell cortex"/>
    <property type="evidence" value="ECO:0007669"/>
    <property type="project" value="TreeGrafter"/>
</dbReference>
<gene>
    <name evidence="11" type="ORF">DI09_232p10</name>
</gene>
<evidence type="ECO:0000313" key="12">
    <source>
        <dbReference type="Proteomes" id="UP000029725"/>
    </source>
</evidence>
<dbReference type="GeneID" id="25259146"/>
<evidence type="ECO:0000256" key="8">
    <source>
        <dbReference type="ARBA" id="ARBA00048679"/>
    </source>
</evidence>
<keyword evidence="3" id="KW-0808">Transferase</keyword>
<comment type="catalytic activity">
    <reaction evidence="7">
        <text>L-threonyl-[protein] + ATP = O-phospho-L-threonyl-[protein] + ADP + H(+)</text>
        <dbReference type="Rhea" id="RHEA:46608"/>
        <dbReference type="Rhea" id="RHEA-COMP:11060"/>
        <dbReference type="Rhea" id="RHEA-COMP:11605"/>
        <dbReference type="ChEBI" id="CHEBI:15378"/>
        <dbReference type="ChEBI" id="CHEBI:30013"/>
        <dbReference type="ChEBI" id="CHEBI:30616"/>
        <dbReference type="ChEBI" id="CHEBI:61977"/>
        <dbReference type="ChEBI" id="CHEBI:456216"/>
        <dbReference type="EC" id="2.7.11.1"/>
    </reaction>
</comment>
<keyword evidence="6" id="KW-0067">ATP-binding</keyword>
<accession>A0A098VSL0</accession>
<dbReference type="PROSITE" id="PS00108">
    <property type="entry name" value="PROTEIN_KINASE_ST"/>
    <property type="match status" value="1"/>
</dbReference>
<keyword evidence="12" id="KW-1185">Reference proteome</keyword>
<dbReference type="SMART" id="SM00220">
    <property type="entry name" value="S_TKc"/>
    <property type="match status" value="1"/>
</dbReference>
<dbReference type="PANTHER" id="PTHR24343">
    <property type="entry name" value="SERINE/THREONINE KINASE"/>
    <property type="match status" value="1"/>
</dbReference>
<dbReference type="PROSITE" id="PS50011">
    <property type="entry name" value="PROTEIN_KINASE_DOM"/>
    <property type="match status" value="1"/>
</dbReference>
<evidence type="ECO:0000256" key="4">
    <source>
        <dbReference type="ARBA" id="ARBA00022741"/>
    </source>
</evidence>
<proteinExistence type="predicted"/>
<comment type="catalytic activity">
    <reaction evidence="8">
        <text>L-seryl-[protein] + ATP = O-phospho-L-seryl-[protein] + ADP + H(+)</text>
        <dbReference type="Rhea" id="RHEA:17989"/>
        <dbReference type="Rhea" id="RHEA-COMP:9863"/>
        <dbReference type="Rhea" id="RHEA-COMP:11604"/>
        <dbReference type="ChEBI" id="CHEBI:15378"/>
        <dbReference type="ChEBI" id="CHEBI:29999"/>
        <dbReference type="ChEBI" id="CHEBI:30616"/>
        <dbReference type="ChEBI" id="CHEBI:83421"/>
        <dbReference type="ChEBI" id="CHEBI:456216"/>
        <dbReference type="EC" id="2.7.11.1"/>
    </reaction>
</comment>
<dbReference type="SUPFAM" id="SSF56112">
    <property type="entry name" value="Protein kinase-like (PK-like)"/>
    <property type="match status" value="1"/>
</dbReference>
<dbReference type="GO" id="GO:0005524">
    <property type="term" value="F:ATP binding"/>
    <property type="evidence" value="ECO:0007669"/>
    <property type="project" value="UniProtKB-KW"/>
</dbReference>
<keyword evidence="2" id="KW-0723">Serine/threonine-protein kinase</keyword>
<dbReference type="AlphaFoldDB" id="A0A098VSL0"/>
<evidence type="ECO:0000256" key="5">
    <source>
        <dbReference type="ARBA" id="ARBA00022777"/>
    </source>
</evidence>
<dbReference type="HOGENOM" id="CLU_554417_0_0_1"/>
<protein>
    <recommendedName>
        <fullName evidence="1">non-specific serine/threonine protein kinase</fullName>
        <ecNumber evidence="1">2.7.11.1</ecNumber>
    </recommendedName>
</protein>
<evidence type="ECO:0000256" key="2">
    <source>
        <dbReference type="ARBA" id="ARBA00022527"/>
    </source>
</evidence>
<dbReference type="EMBL" id="JMKJ01000147">
    <property type="protein sequence ID" value="KGG51967.1"/>
    <property type="molecule type" value="Genomic_DNA"/>
</dbReference>
<evidence type="ECO:0000259" key="10">
    <source>
        <dbReference type="PROSITE" id="PS50011"/>
    </source>
</evidence>
<evidence type="ECO:0000256" key="7">
    <source>
        <dbReference type="ARBA" id="ARBA00047899"/>
    </source>
</evidence>
<evidence type="ECO:0000256" key="3">
    <source>
        <dbReference type="ARBA" id="ARBA00022679"/>
    </source>
</evidence>
<feature type="region of interest" description="Disordered" evidence="9">
    <location>
        <begin position="1"/>
        <end position="20"/>
    </location>
</feature>
<evidence type="ECO:0000256" key="6">
    <source>
        <dbReference type="ARBA" id="ARBA00022840"/>
    </source>
</evidence>
<comment type="caution">
    <text evidence="11">The sequence shown here is derived from an EMBL/GenBank/DDBJ whole genome shotgun (WGS) entry which is preliminary data.</text>
</comment>
<dbReference type="RefSeq" id="XP_013238403.1">
    <property type="nucleotide sequence ID" value="XM_013382949.1"/>
</dbReference>
<dbReference type="Proteomes" id="UP000029725">
    <property type="component" value="Unassembled WGS sequence"/>
</dbReference>
<organism evidence="11 12">
    <name type="scientific">Mitosporidium daphniae</name>
    <dbReference type="NCBI Taxonomy" id="1485682"/>
    <lineage>
        <taxon>Eukaryota</taxon>
        <taxon>Fungi</taxon>
        <taxon>Fungi incertae sedis</taxon>
        <taxon>Microsporidia</taxon>
        <taxon>Mitosporidium</taxon>
    </lineage>
</organism>
<sequence length="492" mass="55605">MRETTDLPNHILGSGSGEEISSEMQSFTDEVNRLCSLSFVSDKAGESHYVRARHMSSSERISIHNTQAEECRDADLDDLFGLSHAVSNMYLLSPPTQPAFERVVTQQHWARITQSPATSFLSRFSPSEEMLNTWSYVFDDDMNIRDNSMIKGKYIIGRIICQGAITESREGIPTTANGFQNPVVLKIVKFLPGTESAHKLCRLFTKEISIWKSLDHPNILPLQDLQTFPGMIIAVSPMASKGDLLRLIQRNGGADIPISIIKKIMHQVAKALYYLHVEKRIIHRDVKLENILIHSFDQVYLCDFGLSELILRPEFYEKKPGPLCHICIRVNETFPSSSFSCLCSCNRCAPQKKPATDDACQAKQESGSAAHCTGSLWYCPPEELLPELKSQISDCYCERVLNGPKADIWAFGVCLYALVKGKYPFMDEFIPRLQMKVKAGVYEPITYLPDVDERSLADLNQILECSLCVDRYKRWDIKQAISSAFFRDFSTS</sequence>
<dbReference type="InterPro" id="IPR011009">
    <property type="entry name" value="Kinase-like_dom_sf"/>
</dbReference>